<keyword evidence="2" id="KW-1185">Reference proteome</keyword>
<evidence type="ECO:0000313" key="1">
    <source>
        <dbReference type="Ensembl" id="ENSCRFP00000010249.1"/>
    </source>
</evidence>
<reference evidence="1" key="1">
    <citation type="submission" date="2025-08" db="UniProtKB">
        <authorList>
            <consortium name="Ensembl"/>
        </authorList>
    </citation>
    <scope>IDENTIFICATION</scope>
</reference>
<organism evidence="1 2">
    <name type="scientific">Cyanoderma ruficeps</name>
    <name type="common">rufous-capped babbler</name>
    <dbReference type="NCBI Taxonomy" id="181631"/>
    <lineage>
        <taxon>Eukaryota</taxon>
        <taxon>Metazoa</taxon>
        <taxon>Chordata</taxon>
        <taxon>Craniata</taxon>
        <taxon>Vertebrata</taxon>
        <taxon>Euteleostomi</taxon>
        <taxon>Archelosauria</taxon>
        <taxon>Archosauria</taxon>
        <taxon>Dinosauria</taxon>
        <taxon>Saurischia</taxon>
        <taxon>Theropoda</taxon>
        <taxon>Coelurosauria</taxon>
        <taxon>Aves</taxon>
        <taxon>Neognathae</taxon>
        <taxon>Neoaves</taxon>
        <taxon>Telluraves</taxon>
        <taxon>Australaves</taxon>
        <taxon>Passeriformes</taxon>
        <taxon>Sylvioidea</taxon>
        <taxon>Timaliidae</taxon>
        <taxon>Cyanoderma</taxon>
    </lineage>
</organism>
<dbReference type="Ensembl" id="ENSCRFT00000010615.1">
    <property type="protein sequence ID" value="ENSCRFP00000010249.1"/>
    <property type="gene ID" value="ENSCRFG00000008021.1"/>
</dbReference>
<proteinExistence type="predicted"/>
<protein>
    <submittedName>
        <fullName evidence="1">Uncharacterized protein</fullName>
    </submittedName>
</protein>
<accession>A0A8C3QRI3</accession>
<dbReference type="AlphaFoldDB" id="A0A8C3QRI3"/>
<evidence type="ECO:0000313" key="2">
    <source>
        <dbReference type="Proteomes" id="UP000694396"/>
    </source>
</evidence>
<name>A0A8C3QRI3_9PASS</name>
<sequence>MLNFILDLCNGWICIYSKLLVLQNHFSPVHQHHTVCEKLNVQKEAWILCSGYSTNSRISPEISLIEMHYLLILLSIGPHCVKHCNLTKLKRKSGNFCPRLPAISKYDQKVTGNIQKRNNLHTGKALAICRHCSAIDKM</sequence>
<reference evidence="1" key="2">
    <citation type="submission" date="2025-09" db="UniProtKB">
        <authorList>
            <consortium name="Ensembl"/>
        </authorList>
    </citation>
    <scope>IDENTIFICATION</scope>
</reference>
<dbReference type="Proteomes" id="UP000694396">
    <property type="component" value="Unplaced"/>
</dbReference>